<dbReference type="Gene3D" id="3.40.190.290">
    <property type="match status" value="1"/>
</dbReference>
<dbReference type="PANTHER" id="PTHR30537">
    <property type="entry name" value="HTH-TYPE TRANSCRIPTIONAL REGULATOR"/>
    <property type="match status" value="1"/>
</dbReference>
<dbReference type="PANTHER" id="PTHR30537:SF68">
    <property type="entry name" value="TRANSCRIPTIONAL REGULATOR-RELATED"/>
    <property type="match status" value="1"/>
</dbReference>
<dbReference type="EMBL" id="CP089983">
    <property type="protein sequence ID" value="WXB00566.1"/>
    <property type="molecule type" value="Genomic_DNA"/>
</dbReference>
<organism evidence="6 7">
    <name type="scientific">Pendulispora rubella</name>
    <dbReference type="NCBI Taxonomy" id="2741070"/>
    <lineage>
        <taxon>Bacteria</taxon>
        <taxon>Pseudomonadati</taxon>
        <taxon>Myxococcota</taxon>
        <taxon>Myxococcia</taxon>
        <taxon>Myxococcales</taxon>
        <taxon>Sorangiineae</taxon>
        <taxon>Pendulisporaceae</taxon>
        <taxon>Pendulispora</taxon>
    </lineage>
</organism>
<comment type="similarity">
    <text evidence="1">Belongs to the LysR transcriptional regulatory family.</text>
</comment>
<keyword evidence="7" id="KW-1185">Reference proteome</keyword>
<dbReference type="InterPro" id="IPR005119">
    <property type="entry name" value="LysR_subst-bd"/>
</dbReference>
<dbReference type="Gene3D" id="1.10.10.10">
    <property type="entry name" value="Winged helix-like DNA-binding domain superfamily/Winged helix DNA-binding domain"/>
    <property type="match status" value="1"/>
</dbReference>
<evidence type="ECO:0000256" key="1">
    <source>
        <dbReference type="ARBA" id="ARBA00009437"/>
    </source>
</evidence>
<dbReference type="InterPro" id="IPR000847">
    <property type="entry name" value="LysR_HTH_N"/>
</dbReference>
<evidence type="ECO:0000259" key="5">
    <source>
        <dbReference type="PROSITE" id="PS50931"/>
    </source>
</evidence>
<keyword evidence="2" id="KW-0805">Transcription regulation</keyword>
<gene>
    <name evidence="6" type="ORF">LVJ94_27040</name>
</gene>
<name>A0ABZ2KU50_9BACT</name>
<accession>A0ABZ2KU50</accession>
<dbReference type="InterPro" id="IPR036390">
    <property type="entry name" value="WH_DNA-bd_sf"/>
</dbReference>
<evidence type="ECO:0000256" key="4">
    <source>
        <dbReference type="ARBA" id="ARBA00023163"/>
    </source>
</evidence>
<protein>
    <submittedName>
        <fullName evidence="6">LysR family transcriptional regulator</fullName>
    </submittedName>
</protein>
<evidence type="ECO:0000313" key="7">
    <source>
        <dbReference type="Proteomes" id="UP001374803"/>
    </source>
</evidence>
<dbReference type="Pfam" id="PF00126">
    <property type="entry name" value="HTH_1"/>
    <property type="match status" value="1"/>
</dbReference>
<dbReference type="CDD" id="cd08422">
    <property type="entry name" value="PBP2_CrgA_like"/>
    <property type="match status" value="1"/>
</dbReference>
<reference evidence="6" key="1">
    <citation type="submission" date="2021-12" db="EMBL/GenBank/DDBJ databases">
        <title>Discovery of the Pendulisporaceae a myxobacterial family with distinct sporulation behavior and unique specialized metabolism.</title>
        <authorList>
            <person name="Garcia R."/>
            <person name="Popoff A."/>
            <person name="Bader C.D."/>
            <person name="Loehr J."/>
            <person name="Walesch S."/>
            <person name="Walt C."/>
            <person name="Boldt J."/>
            <person name="Bunk B."/>
            <person name="Haeckl F.J.F.P.J."/>
            <person name="Gunesch A.P."/>
            <person name="Birkelbach J."/>
            <person name="Nuebel U."/>
            <person name="Pietschmann T."/>
            <person name="Bach T."/>
            <person name="Mueller R."/>
        </authorList>
    </citation>
    <scope>NUCLEOTIDE SEQUENCE</scope>
    <source>
        <strain evidence="6">MSr11367</strain>
    </source>
</reference>
<keyword evidence="3" id="KW-0238">DNA-binding</keyword>
<evidence type="ECO:0000313" key="6">
    <source>
        <dbReference type="EMBL" id="WXB00566.1"/>
    </source>
</evidence>
<evidence type="ECO:0000256" key="3">
    <source>
        <dbReference type="ARBA" id="ARBA00023125"/>
    </source>
</evidence>
<dbReference type="PROSITE" id="PS50931">
    <property type="entry name" value="HTH_LYSR"/>
    <property type="match status" value="1"/>
</dbReference>
<dbReference type="RefSeq" id="WP_394830168.1">
    <property type="nucleotide sequence ID" value="NZ_CP089929.1"/>
</dbReference>
<dbReference type="Pfam" id="PF03466">
    <property type="entry name" value="LysR_substrate"/>
    <property type="match status" value="1"/>
</dbReference>
<evidence type="ECO:0000256" key="2">
    <source>
        <dbReference type="ARBA" id="ARBA00023015"/>
    </source>
</evidence>
<dbReference type="SUPFAM" id="SSF46785">
    <property type="entry name" value="Winged helix' DNA-binding domain"/>
    <property type="match status" value="1"/>
</dbReference>
<dbReference type="InterPro" id="IPR058163">
    <property type="entry name" value="LysR-type_TF_proteobact-type"/>
</dbReference>
<proteinExistence type="inferred from homology"/>
<keyword evidence="4" id="KW-0804">Transcription</keyword>
<dbReference type="InterPro" id="IPR036388">
    <property type="entry name" value="WH-like_DNA-bd_sf"/>
</dbReference>
<sequence>MADLNSLAIFAKVVEAKGFAKAARRLHMPLSTVSRRVAELEVQLGVRLLERSTRSLRLTDVGAEVLEHARRSAELSEAVDNVVSNQLSSVEGVLRISAPLSTSDTLVAPLLGAFQSTYPNVRVQVFITNRFVEHIADGVDLALRVGPLRNSSLVARKILTFRNQLVASPAYLEKVKAPRSPRDLLDHKLVAFTHWGLGVRWTFRHRGKKDPETLSFEPHLSMNDYSGLAAVLLSGVGIGDLPPVVQPALVRDGRLVEVMPDWHFPTSDLSVVHLSNLHMSRPVRLFKEFAVDVAPTLFPGLPS</sequence>
<dbReference type="SUPFAM" id="SSF53850">
    <property type="entry name" value="Periplasmic binding protein-like II"/>
    <property type="match status" value="1"/>
</dbReference>
<feature type="domain" description="HTH lysR-type" evidence="5">
    <location>
        <begin position="1"/>
        <end position="59"/>
    </location>
</feature>
<dbReference type="Proteomes" id="UP001374803">
    <property type="component" value="Chromosome"/>
</dbReference>